<evidence type="ECO:0000313" key="2">
    <source>
        <dbReference type="Proteomes" id="UP001597469"/>
    </source>
</evidence>
<comment type="caution">
    <text evidence="1">The sequence shown here is derived from an EMBL/GenBank/DDBJ whole genome shotgun (WGS) entry which is preliminary data.</text>
</comment>
<proteinExistence type="predicted"/>
<dbReference type="RefSeq" id="WP_381527530.1">
    <property type="nucleotide sequence ID" value="NZ_JBHULN010000024.1"/>
</dbReference>
<gene>
    <name evidence="1" type="ORF">ACFSUS_26135</name>
</gene>
<protein>
    <recommendedName>
        <fullName evidence="3">Transposase</fullName>
    </recommendedName>
</protein>
<evidence type="ECO:0008006" key="3">
    <source>
        <dbReference type="Google" id="ProtNLM"/>
    </source>
</evidence>
<keyword evidence="2" id="KW-1185">Reference proteome</keyword>
<name>A0ABW5MAQ2_9BACT</name>
<sequence length="65" mass="7688">MNDINFHNLLCLSKKLRQCASEADRQELLATILKSSTHTWHHINLSGEYVFLTQLNWRISSIYKR</sequence>
<dbReference type="Proteomes" id="UP001597469">
    <property type="component" value="Unassembled WGS sequence"/>
</dbReference>
<organism evidence="1 2">
    <name type="scientific">Spirosoma soli</name>
    <dbReference type="NCBI Taxonomy" id="1770529"/>
    <lineage>
        <taxon>Bacteria</taxon>
        <taxon>Pseudomonadati</taxon>
        <taxon>Bacteroidota</taxon>
        <taxon>Cytophagia</taxon>
        <taxon>Cytophagales</taxon>
        <taxon>Cytophagaceae</taxon>
        <taxon>Spirosoma</taxon>
    </lineage>
</organism>
<accession>A0ABW5MAQ2</accession>
<dbReference type="EMBL" id="JBHULN010000024">
    <property type="protein sequence ID" value="MFD2574143.1"/>
    <property type="molecule type" value="Genomic_DNA"/>
</dbReference>
<reference evidence="2" key="1">
    <citation type="journal article" date="2019" name="Int. J. Syst. Evol. Microbiol.">
        <title>The Global Catalogue of Microorganisms (GCM) 10K type strain sequencing project: providing services to taxonomists for standard genome sequencing and annotation.</title>
        <authorList>
            <consortium name="The Broad Institute Genomics Platform"/>
            <consortium name="The Broad Institute Genome Sequencing Center for Infectious Disease"/>
            <person name="Wu L."/>
            <person name="Ma J."/>
        </authorList>
    </citation>
    <scope>NUCLEOTIDE SEQUENCE [LARGE SCALE GENOMIC DNA]</scope>
    <source>
        <strain evidence="2">KCTC 42805</strain>
    </source>
</reference>
<evidence type="ECO:0000313" key="1">
    <source>
        <dbReference type="EMBL" id="MFD2574143.1"/>
    </source>
</evidence>